<dbReference type="Gene3D" id="3.90.76.10">
    <property type="entry name" value="Dipeptide-binding Protein, Domain 1"/>
    <property type="match status" value="1"/>
</dbReference>
<organism evidence="7 8">
    <name type="scientific">Haloplasma contractile SSD-17B</name>
    <dbReference type="NCBI Taxonomy" id="1033810"/>
    <lineage>
        <taxon>Bacteria</taxon>
        <taxon>Bacillati</taxon>
        <taxon>Mycoplasmatota</taxon>
        <taxon>Mollicutes</taxon>
        <taxon>Haloplasmatales</taxon>
        <taxon>Haloplasmataceae</taxon>
        <taxon>Haloplasma</taxon>
    </lineage>
</organism>
<dbReference type="InterPro" id="IPR023765">
    <property type="entry name" value="SBP_5_CS"/>
</dbReference>
<protein>
    <submittedName>
        <fullName evidence="7">Oligopeptide-binding protein OppA</fullName>
    </submittedName>
</protein>
<dbReference type="PANTHER" id="PTHR30290:SF79">
    <property type="entry name" value="DIPEPTIDE-BINDING PROTEIN DPPE"/>
    <property type="match status" value="1"/>
</dbReference>
<dbReference type="SUPFAM" id="SSF53850">
    <property type="entry name" value="Periplasmic binding protein-like II"/>
    <property type="match status" value="1"/>
</dbReference>
<feature type="signal peptide" evidence="5">
    <location>
        <begin position="1"/>
        <end position="19"/>
    </location>
</feature>
<evidence type="ECO:0000259" key="6">
    <source>
        <dbReference type="Pfam" id="PF00496"/>
    </source>
</evidence>
<gene>
    <name evidence="7" type="primary">oppA</name>
    <name evidence="7" type="ORF">HLPCO_002347</name>
</gene>
<reference evidence="7 8" key="1">
    <citation type="journal article" date="2011" name="J. Bacteriol.">
        <title>Genome sequence of Haloplasma contractile, an unusual contractile bacterium from a deep-sea anoxic brine lake.</title>
        <authorList>
            <person name="Antunes A."/>
            <person name="Alam I."/>
            <person name="El Dorry H."/>
            <person name="Siam R."/>
            <person name="Robertson A."/>
            <person name="Bajic V.B."/>
            <person name="Stingl U."/>
        </authorList>
    </citation>
    <scope>NUCLEOTIDE SEQUENCE [LARGE SCALE GENOMIC DNA]</scope>
    <source>
        <strain evidence="7 8">SSD-17B</strain>
    </source>
</reference>
<dbReference type="GO" id="GO:1904680">
    <property type="term" value="F:peptide transmembrane transporter activity"/>
    <property type="evidence" value="ECO:0007669"/>
    <property type="project" value="TreeGrafter"/>
</dbReference>
<dbReference type="eggNOG" id="COG4166">
    <property type="taxonomic scope" value="Bacteria"/>
</dbReference>
<dbReference type="Proteomes" id="UP000005707">
    <property type="component" value="Unassembled WGS sequence"/>
</dbReference>
<proteinExistence type="inferred from homology"/>
<evidence type="ECO:0000256" key="1">
    <source>
        <dbReference type="ARBA" id="ARBA00004193"/>
    </source>
</evidence>
<dbReference type="InterPro" id="IPR039424">
    <property type="entry name" value="SBP_5"/>
</dbReference>
<sequence length="569" mass="63395">MKKLFFMLFACTLVLGLAACDNGEKEDDKAVLNWNIGADPLTLDPGLNGASDGGNVINNTFEGLVREKNGEVLPGMAEDWEVSEDGKTVTFIIRDDAKWSDGTPITADDFVRSWKRGMDPRNISEYAWIWHYTNVVGANDFVDSDSEDDAVLDALADDVGIKSLENGKKLEVKLSYPTNWFVSLMAFYHFMPVPESATTDENGSWAKDPEKAISNGPYKLVEYNKGSDLKLVKNDEYWNADEVGIDEINGYFIDSETTAFAKYNAGELDFLLNVPTAEIPSLIAESDEFHVYPLLGTYYINFNLSGCDNVGGTRDVGGRDNTIFCNAKLRNALSYSIDREAITEALAAGQVPAAGFIPPGMLDDEGNDFFETSKSQSDIVADDGSYAIAQQLFAEAATELGMTEEELRTELETKSYRYNTSESHQKVGELMQESWRTNLGFEIQLANEEWALFQETRKNGDFDLARGGWLTDFMDPSGMIGIFVTDNAYNTPDYSNPTYEAKLEEAKTAPNAEAHFDRLYEAHQIFISDMPVIPVYHYVDMIYANDKVEGWDRSVLGSVDFSTAKINEE</sequence>
<dbReference type="AlphaFoldDB" id="U2E9X5"/>
<keyword evidence="4 5" id="KW-0732">Signal</keyword>
<comment type="subcellular location">
    <subcellularLocation>
        <location evidence="1">Cell membrane</location>
        <topology evidence="1">Lipid-anchor</topology>
    </subcellularLocation>
</comment>
<dbReference type="FunCoup" id="U2E9X5">
    <property type="interactions" value="226"/>
</dbReference>
<dbReference type="GO" id="GO:0043190">
    <property type="term" value="C:ATP-binding cassette (ABC) transporter complex"/>
    <property type="evidence" value="ECO:0007669"/>
    <property type="project" value="InterPro"/>
</dbReference>
<dbReference type="Gene3D" id="3.40.190.10">
    <property type="entry name" value="Periplasmic binding protein-like II"/>
    <property type="match status" value="1"/>
</dbReference>
<reference evidence="7 8" key="2">
    <citation type="journal article" date="2013" name="PLoS ONE">
        <title>INDIGO - INtegrated Data Warehouse of MIcrobial GenOmes with Examples from the Red Sea Extremophiles.</title>
        <authorList>
            <person name="Alam I."/>
            <person name="Antunes A."/>
            <person name="Kamau A.A."/>
            <person name="Ba Alawi W."/>
            <person name="Kalkatawi M."/>
            <person name="Stingl U."/>
            <person name="Bajic V.B."/>
        </authorList>
    </citation>
    <scope>NUCLEOTIDE SEQUENCE [LARGE SCALE GENOMIC DNA]</scope>
    <source>
        <strain evidence="7 8">SSD-17B</strain>
    </source>
</reference>
<comment type="caution">
    <text evidence="7">The sequence shown here is derived from an EMBL/GenBank/DDBJ whole genome shotgun (WGS) entry which is preliminary data.</text>
</comment>
<dbReference type="PIRSF" id="PIRSF002741">
    <property type="entry name" value="MppA"/>
    <property type="match status" value="1"/>
</dbReference>
<dbReference type="EMBL" id="AFNU02000009">
    <property type="protein sequence ID" value="ERJ11646.1"/>
    <property type="molecule type" value="Genomic_DNA"/>
</dbReference>
<dbReference type="InterPro" id="IPR000914">
    <property type="entry name" value="SBP_5_dom"/>
</dbReference>
<evidence type="ECO:0000256" key="4">
    <source>
        <dbReference type="ARBA" id="ARBA00022729"/>
    </source>
</evidence>
<feature type="domain" description="Solute-binding protein family 5" evidence="6">
    <location>
        <begin position="71"/>
        <end position="488"/>
    </location>
</feature>
<dbReference type="Gene3D" id="3.10.105.10">
    <property type="entry name" value="Dipeptide-binding Protein, Domain 3"/>
    <property type="match status" value="1"/>
</dbReference>
<feature type="chain" id="PRO_5004626645" evidence="5">
    <location>
        <begin position="20"/>
        <end position="569"/>
    </location>
</feature>
<accession>U2E9X5</accession>
<dbReference type="STRING" id="1033810.HLPCO_002347"/>
<evidence type="ECO:0000256" key="2">
    <source>
        <dbReference type="ARBA" id="ARBA00005695"/>
    </source>
</evidence>
<evidence type="ECO:0000256" key="5">
    <source>
        <dbReference type="SAM" id="SignalP"/>
    </source>
</evidence>
<dbReference type="GO" id="GO:0015833">
    <property type="term" value="P:peptide transport"/>
    <property type="evidence" value="ECO:0007669"/>
    <property type="project" value="TreeGrafter"/>
</dbReference>
<evidence type="ECO:0000256" key="3">
    <source>
        <dbReference type="ARBA" id="ARBA00022448"/>
    </source>
</evidence>
<dbReference type="PANTHER" id="PTHR30290">
    <property type="entry name" value="PERIPLASMIC BINDING COMPONENT OF ABC TRANSPORTER"/>
    <property type="match status" value="1"/>
</dbReference>
<dbReference type="GO" id="GO:0042597">
    <property type="term" value="C:periplasmic space"/>
    <property type="evidence" value="ECO:0007669"/>
    <property type="project" value="UniProtKB-ARBA"/>
</dbReference>
<name>U2E9X5_9MOLU</name>
<evidence type="ECO:0000313" key="7">
    <source>
        <dbReference type="EMBL" id="ERJ11646.1"/>
    </source>
</evidence>
<dbReference type="InterPro" id="IPR030678">
    <property type="entry name" value="Peptide/Ni-bd"/>
</dbReference>
<keyword evidence="8" id="KW-1185">Reference proteome</keyword>
<dbReference type="RefSeq" id="WP_008825415.1">
    <property type="nucleotide sequence ID" value="NZ_AFNU02000009.1"/>
</dbReference>
<dbReference type="FunFam" id="3.90.76.10:FF:000001">
    <property type="entry name" value="Oligopeptide ABC transporter substrate-binding protein"/>
    <property type="match status" value="1"/>
</dbReference>
<comment type="similarity">
    <text evidence="2">Belongs to the bacterial solute-binding protein 5 family.</text>
</comment>
<dbReference type="Pfam" id="PF00496">
    <property type="entry name" value="SBP_bac_5"/>
    <property type="match status" value="1"/>
</dbReference>
<dbReference type="PROSITE" id="PS51257">
    <property type="entry name" value="PROKAR_LIPOPROTEIN"/>
    <property type="match status" value="1"/>
</dbReference>
<dbReference type="CDD" id="cd08504">
    <property type="entry name" value="PBP2_OppA"/>
    <property type="match status" value="1"/>
</dbReference>
<dbReference type="InParanoid" id="U2E9X5"/>
<dbReference type="PROSITE" id="PS01040">
    <property type="entry name" value="SBP_BACTERIAL_5"/>
    <property type="match status" value="1"/>
</dbReference>
<keyword evidence="3" id="KW-0813">Transport</keyword>
<dbReference type="OrthoDB" id="9801912at2"/>
<evidence type="ECO:0000313" key="8">
    <source>
        <dbReference type="Proteomes" id="UP000005707"/>
    </source>
</evidence>